<reference evidence="3" key="1">
    <citation type="submission" date="2016-10" db="EMBL/GenBank/DDBJ databases">
        <authorList>
            <person name="Jeantristanb JTB J.-T."/>
            <person name="Ricardo R."/>
        </authorList>
    </citation>
    <scope>NUCLEOTIDE SEQUENCE [LARGE SCALE GENOMIC DNA]</scope>
</reference>
<evidence type="ECO:0000313" key="2">
    <source>
        <dbReference type="EMBL" id="SCZ91472.1"/>
    </source>
</evidence>
<evidence type="ECO:0000313" key="3">
    <source>
        <dbReference type="Proteomes" id="UP000249723"/>
    </source>
</evidence>
<gene>
    <name evidence="2" type="ORF">BZ3500_MVSOF-1268-A1-R1_CHR1-2G01432</name>
</gene>
<dbReference type="InterPro" id="IPR049163">
    <property type="entry name" value="Pif1-like_2B_dom"/>
</dbReference>
<sequence length="110" mass="12279">MLDDGMKHQGTFAIAFCRSLRTPGQIVYASLIKADFWRDLLKVGDGIAGIQPYDEIAYRSADEVVELVKRPASHLRLEEGIPVILRNLDTDAGLCNGNRRFVSHAILRVI</sequence>
<dbReference type="EMBL" id="FMWP01000015">
    <property type="protein sequence ID" value="SCZ91472.1"/>
    <property type="molecule type" value="Genomic_DNA"/>
</dbReference>
<organism evidence="2 3">
    <name type="scientific">Microbotryum saponariae</name>
    <dbReference type="NCBI Taxonomy" id="289078"/>
    <lineage>
        <taxon>Eukaryota</taxon>
        <taxon>Fungi</taxon>
        <taxon>Dikarya</taxon>
        <taxon>Basidiomycota</taxon>
        <taxon>Pucciniomycotina</taxon>
        <taxon>Microbotryomycetes</taxon>
        <taxon>Microbotryales</taxon>
        <taxon>Microbotryaceae</taxon>
        <taxon>Microbotryum</taxon>
    </lineage>
</organism>
<evidence type="ECO:0000259" key="1">
    <source>
        <dbReference type="Pfam" id="PF21530"/>
    </source>
</evidence>
<dbReference type="Proteomes" id="UP000249723">
    <property type="component" value="Unassembled WGS sequence"/>
</dbReference>
<dbReference type="OrthoDB" id="3353471at2759"/>
<name>A0A2X0KTF5_9BASI</name>
<dbReference type="Pfam" id="PF21530">
    <property type="entry name" value="Pif1_2B_dom"/>
    <property type="match status" value="1"/>
</dbReference>
<proteinExistence type="predicted"/>
<protein>
    <submittedName>
        <fullName evidence="2">BZ3500_MvSof-1268-A1-R1_Chr1-2g01432 protein</fullName>
    </submittedName>
</protein>
<accession>A0A2X0KTF5</accession>
<keyword evidence="3" id="KW-1185">Reference proteome</keyword>
<feature type="domain" description="DNA helicase Pif1-like 2B" evidence="1">
    <location>
        <begin position="71"/>
        <end position="102"/>
    </location>
</feature>
<dbReference type="AlphaFoldDB" id="A0A2X0KTF5"/>